<organism evidence="2 3">
    <name type="scientific">Methylotuvimicrobium buryatense</name>
    <name type="common">Methylomicrobium buryatense</name>
    <dbReference type="NCBI Taxonomy" id="95641"/>
    <lineage>
        <taxon>Bacteria</taxon>
        <taxon>Pseudomonadati</taxon>
        <taxon>Pseudomonadota</taxon>
        <taxon>Gammaproteobacteria</taxon>
        <taxon>Methylococcales</taxon>
        <taxon>Methylococcaceae</taxon>
        <taxon>Methylotuvimicrobium</taxon>
    </lineage>
</organism>
<dbReference type="AlphaFoldDB" id="A0A4P9UR17"/>
<evidence type="ECO:0000313" key="3">
    <source>
        <dbReference type="Proteomes" id="UP000305881"/>
    </source>
</evidence>
<accession>A0A4P9UR17</accession>
<gene>
    <name evidence="2" type="ORF">EQU24_17900</name>
</gene>
<dbReference type="EMBL" id="CP035467">
    <property type="protein sequence ID" value="QCW83904.1"/>
    <property type="molecule type" value="Genomic_DNA"/>
</dbReference>
<reference evidence="3" key="1">
    <citation type="journal article" date="2019" name="J. Bacteriol.">
        <title>A Mutagenic Screen Identifies a TonB-Dependent Receptor Required for the Lanthanide Metal Switch in the Type I Methanotroph 'Methylotuvimicrobium buryatense' 5GB1C.</title>
        <authorList>
            <person name="Groom J.D."/>
            <person name="Ford S.M."/>
            <person name="Pesesky M.W."/>
            <person name="Lidstrom M.E."/>
        </authorList>
    </citation>
    <scope>NUCLEOTIDE SEQUENCE [LARGE SCALE GENOMIC DNA]</scope>
    <source>
        <strain evidence="3">5GB1C</strain>
    </source>
</reference>
<dbReference type="STRING" id="675511.GCA_000341735_03867"/>
<evidence type="ECO:0000256" key="1">
    <source>
        <dbReference type="ARBA" id="ARBA00022649"/>
    </source>
</evidence>
<evidence type="ECO:0000313" key="2">
    <source>
        <dbReference type="EMBL" id="QCW83904.1"/>
    </source>
</evidence>
<dbReference type="Pfam" id="PF07362">
    <property type="entry name" value="CcdA"/>
    <property type="match status" value="1"/>
</dbReference>
<keyword evidence="3" id="KW-1185">Reference proteome</keyword>
<proteinExistence type="predicted"/>
<dbReference type="Proteomes" id="UP000305881">
    <property type="component" value="Chromosome"/>
</dbReference>
<keyword evidence="1" id="KW-1277">Toxin-antitoxin system</keyword>
<dbReference type="OrthoDB" id="7219749at2"/>
<dbReference type="InterPro" id="IPR009956">
    <property type="entry name" value="Post-segregation_anti-tox_CcdA"/>
</dbReference>
<dbReference type="KEGG" id="mbur:EQU24_17900"/>
<protein>
    <submittedName>
        <fullName evidence="2">Acetoacetyl-CoA synthase</fullName>
    </submittedName>
</protein>
<name>A0A4P9UR17_METBY</name>
<sequence>MPQVFDTHAPKKPTNVSINSDLLVKAKELKINLSATLETALTELVNARQRELWLCENKIAIEAYNQLVEDHGNFSDDLRSF</sequence>